<dbReference type="OrthoDB" id="9985213at2759"/>
<evidence type="ECO:0000313" key="7">
    <source>
        <dbReference type="EMBL" id="PIC41612.1"/>
    </source>
</evidence>
<dbReference type="SMART" id="SM00184">
    <property type="entry name" value="RING"/>
    <property type="match status" value="1"/>
</dbReference>
<evidence type="ECO:0000313" key="8">
    <source>
        <dbReference type="Proteomes" id="UP000230233"/>
    </source>
</evidence>
<evidence type="ECO:0000256" key="4">
    <source>
        <dbReference type="PROSITE-ProRule" id="PRU00175"/>
    </source>
</evidence>
<evidence type="ECO:0000259" key="6">
    <source>
        <dbReference type="PROSITE" id="PS50089"/>
    </source>
</evidence>
<feature type="transmembrane region" description="Helical" evidence="5">
    <location>
        <begin position="44"/>
        <end position="63"/>
    </location>
</feature>
<dbReference type="InterPro" id="IPR001841">
    <property type="entry name" value="Znf_RING"/>
</dbReference>
<dbReference type="PROSITE" id="PS50089">
    <property type="entry name" value="ZF_RING_2"/>
    <property type="match status" value="1"/>
</dbReference>
<dbReference type="EMBL" id="PDUG01000003">
    <property type="protein sequence ID" value="PIC41612.1"/>
    <property type="molecule type" value="Genomic_DNA"/>
</dbReference>
<feature type="domain" description="RING-type" evidence="6">
    <location>
        <begin position="251"/>
        <end position="294"/>
    </location>
</feature>
<evidence type="ECO:0000256" key="3">
    <source>
        <dbReference type="ARBA" id="ARBA00022833"/>
    </source>
</evidence>
<evidence type="ECO:0000256" key="1">
    <source>
        <dbReference type="ARBA" id="ARBA00022723"/>
    </source>
</evidence>
<evidence type="ECO:0000256" key="5">
    <source>
        <dbReference type="SAM" id="Phobius"/>
    </source>
</evidence>
<organism evidence="7 8">
    <name type="scientific">Caenorhabditis nigoni</name>
    <dbReference type="NCBI Taxonomy" id="1611254"/>
    <lineage>
        <taxon>Eukaryota</taxon>
        <taxon>Metazoa</taxon>
        <taxon>Ecdysozoa</taxon>
        <taxon>Nematoda</taxon>
        <taxon>Chromadorea</taxon>
        <taxon>Rhabditida</taxon>
        <taxon>Rhabditina</taxon>
        <taxon>Rhabditomorpha</taxon>
        <taxon>Rhabditoidea</taxon>
        <taxon>Rhabditidae</taxon>
        <taxon>Peloderinae</taxon>
        <taxon>Caenorhabditis</taxon>
    </lineage>
</organism>
<dbReference type="GO" id="GO:0008270">
    <property type="term" value="F:zinc ion binding"/>
    <property type="evidence" value="ECO:0007669"/>
    <property type="project" value="UniProtKB-KW"/>
</dbReference>
<dbReference type="Gene3D" id="3.30.40.10">
    <property type="entry name" value="Zinc/RING finger domain, C3HC4 (zinc finger)"/>
    <property type="match status" value="1"/>
</dbReference>
<dbReference type="SUPFAM" id="SSF57850">
    <property type="entry name" value="RING/U-box"/>
    <property type="match status" value="1"/>
</dbReference>
<dbReference type="InterPro" id="IPR052667">
    <property type="entry name" value="E3_ubiquitin-ligase_RING"/>
</dbReference>
<keyword evidence="1" id="KW-0479">Metal-binding</keyword>
<feature type="transmembrane region" description="Helical" evidence="5">
    <location>
        <begin position="12"/>
        <end position="38"/>
    </location>
</feature>
<feature type="transmembrane region" description="Helical" evidence="5">
    <location>
        <begin position="84"/>
        <end position="103"/>
    </location>
</feature>
<proteinExistence type="predicted"/>
<dbReference type="Pfam" id="PF13445">
    <property type="entry name" value="zf-RING_UBOX"/>
    <property type="match status" value="1"/>
</dbReference>
<feature type="transmembrane region" description="Helical" evidence="5">
    <location>
        <begin position="177"/>
        <end position="202"/>
    </location>
</feature>
<name>A0A2G5UPY4_9PELO</name>
<feature type="transmembrane region" description="Helical" evidence="5">
    <location>
        <begin position="150"/>
        <end position="171"/>
    </location>
</feature>
<dbReference type="PANTHER" id="PTHR47156">
    <property type="entry name" value="PROTEIN CBG20824"/>
    <property type="match status" value="1"/>
</dbReference>
<protein>
    <recommendedName>
        <fullName evidence="6">RING-type domain-containing protein</fullName>
    </recommendedName>
</protein>
<comment type="caution">
    <text evidence="7">The sequence shown here is derived from an EMBL/GenBank/DDBJ whole genome shotgun (WGS) entry which is preliminary data.</text>
</comment>
<keyword evidence="5" id="KW-1133">Transmembrane helix</keyword>
<evidence type="ECO:0000256" key="2">
    <source>
        <dbReference type="ARBA" id="ARBA00022771"/>
    </source>
</evidence>
<dbReference type="PROSITE" id="PS00518">
    <property type="entry name" value="ZF_RING_1"/>
    <property type="match status" value="1"/>
</dbReference>
<keyword evidence="5" id="KW-0812">Transmembrane</keyword>
<dbReference type="PANTHER" id="PTHR47156:SF7">
    <property type="entry name" value="RING-TYPE DOMAIN-CONTAINING PROTEIN"/>
    <property type="match status" value="1"/>
</dbReference>
<gene>
    <name evidence="7" type="primary">Cnig_chr_III.g8969</name>
    <name evidence="7" type="ORF">B9Z55_008969</name>
</gene>
<dbReference type="AlphaFoldDB" id="A0A2G5UPY4"/>
<dbReference type="Proteomes" id="UP000230233">
    <property type="component" value="Chromosome III"/>
</dbReference>
<reference evidence="8" key="1">
    <citation type="submission" date="2017-10" db="EMBL/GenBank/DDBJ databases">
        <title>Rapid genome shrinkage in a self-fertile nematode reveals novel sperm competition proteins.</title>
        <authorList>
            <person name="Yin D."/>
            <person name="Schwarz E.M."/>
            <person name="Thomas C.G."/>
            <person name="Felde R.L."/>
            <person name="Korf I.F."/>
            <person name="Cutter A.D."/>
            <person name="Schartner C.M."/>
            <person name="Ralston E.J."/>
            <person name="Meyer B.J."/>
            <person name="Haag E.S."/>
        </authorList>
    </citation>
    <scope>NUCLEOTIDE SEQUENCE [LARGE SCALE GENOMIC DNA]</scope>
    <source>
        <strain evidence="8">JU1422</strain>
    </source>
</reference>
<accession>A0A2G5UPY4</accession>
<keyword evidence="8" id="KW-1185">Reference proteome</keyword>
<dbReference type="InterPro" id="IPR013083">
    <property type="entry name" value="Znf_RING/FYVE/PHD"/>
</dbReference>
<sequence>MIDRRPDYSPNYLVLFLKTIPIILSAVIVIGFLCFAPFDRNSFIITRFFFGCSVAIFGALKFVKSLLTSKIRTSRKRCKWEMPIGLAGISICTIAMRISIFYLERKIENAALLFLLTTLTCYLLYDMFILRYDEYCVYPKRISKLGEQGLDILAAVHLIILLISLRAASFISTENYWVFVIFAQLFYTITCLASSSYLFLVLTGNIWLDELEDDLISAKAPNYPAQIFDFFPMDPISSPDPITQPKDALECKICLLPYTNFNRIPKILSKCGHTICENCAKTLEKNRAVICPFCLKPTVVDANNKLPKNYAVLDILDDLNNNNN</sequence>
<keyword evidence="2 4" id="KW-0863">Zinc-finger</keyword>
<dbReference type="InterPro" id="IPR017907">
    <property type="entry name" value="Znf_RING_CS"/>
</dbReference>
<feature type="transmembrane region" description="Helical" evidence="5">
    <location>
        <begin position="109"/>
        <end position="129"/>
    </location>
</feature>
<keyword evidence="3" id="KW-0862">Zinc</keyword>
<dbReference type="InterPro" id="IPR027370">
    <property type="entry name" value="Znf-RING_euk"/>
</dbReference>
<dbReference type="STRING" id="1611254.A0A2G5UPY4"/>
<keyword evidence="5" id="KW-0472">Membrane</keyword>